<name>A0A803QWS8_CANSA</name>
<sequence>MSLNQKPHQQHKTFDDELGEKPLIARREYNMENAVLVENKGPLVVHNIVTLTTSNQRLHVILQPPMTPLFHFPQTTS</sequence>
<accession>A0A803QWS8</accession>
<keyword evidence="2" id="KW-1185">Reference proteome</keyword>
<reference evidence="1" key="1">
    <citation type="submission" date="2018-11" db="EMBL/GenBank/DDBJ databases">
        <authorList>
            <person name="Grassa J C."/>
        </authorList>
    </citation>
    <scope>NUCLEOTIDE SEQUENCE [LARGE SCALE GENOMIC DNA]</scope>
</reference>
<dbReference type="Proteomes" id="UP000596661">
    <property type="component" value="Chromosome 3"/>
</dbReference>
<dbReference type="AlphaFoldDB" id="A0A803QWS8"/>
<evidence type="ECO:0000313" key="2">
    <source>
        <dbReference type="Proteomes" id="UP000596661"/>
    </source>
</evidence>
<proteinExistence type="predicted"/>
<reference evidence="1" key="2">
    <citation type="submission" date="2021-03" db="UniProtKB">
        <authorList>
            <consortium name="EnsemblPlants"/>
        </authorList>
    </citation>
    <scope>IDENTIFICATION</scope>
</reference>
<protein>
    <submittedName>
        <fullName evidence="1">Uncharacterized protein</fullName>
    </submittedName>
</protein>
<evidence type="ECO:0000313" key="1">
    <source>
        <dbReference type="EnsemblPlants" id="cds.novel_model_2360_5bd9a17a"/>
    </source>
</evidence>
<dbReference type="EnsemblPlants" id="novel_model_2360_5bd9a17a">
    <property type="protein sequence ID" value="cds.novel_model_2360_5bd9a17a"/>
    <property type="gene ID" value="novel_gene_1262_5bd9a17a"/>
</dbReference>
<organism evidence="1 2">
    <name type="scientific">Cannabis sativa</name>
    <name type="common">Hemp</name>
    <name type="synonym">Marijuana</name>
    <dbReference type="NCBI Taxonomy" id="3483"/>
    <lineage>
        <taxon>Eukaryota</taxon>
        <taxon>Viridiplantae</taxon>
        <taxon>Streptophyta</taxon>
        <taxon>Embryophyta</taxon>
        <taxon>Tracheophyta</taxon>
        <taxon>Spermatophyta</taxon>
        <taxon>Magnoliopsida</taxon>
        <taxon>eudicotyledons</taxon>
        <taxon>Gunneridae</taxon>
        <taxon>Pentapetalae</taxon>
        <taxon>rosids</taxon>
        <taxon>fabids</taxon>
        <taxon>Rosales</taxon>
        <taxon>Cannabaceae</taxon>
        <taxon>Cannabis</taxon>
    </lineage>
</organism>
<dbReference type="EMBL" id="UZAU01000245">
    <property type="status" value="NOT_ANNOTATED_CDS"/>
    <property type="molecule type" value="Genomic_DNA"/>
</dbReference>
<dbReference type="Gramene" id="novel_model_2360_5bd9a17a">
    <property type="protein sequence ID" value="cds.novel_model_2360_5bd9a17a"/>
    <property type="gene ID" value="novel_gene_1262_5bd9a17a"/>
</dbReference>